<organism evidence="2 3">
    <name type="scientific">Ditylenchus dipsaci</name>
    <dbReference type="NCBI Taxonomy" id="166011"/>
    <lineage>
        <taxon>Eukaryota</taxon>
        <taxon>Metazoa</taxon>
        <taxon>Ecdysozoa</taxon>
        <taxon>Nematoda</taxon>
        <taxon>Chromadorea</taxon>
        <taxon>Rhabditida</taxon>
        <taxon>Tylenchina</taxon>
        <taxon>Tylenchomorpha</taxon>
        <taxon>Sphaerularioidea</taxon>
        <taxon>Anguinidae</taxon>
        <taxon>Anguininae</taxon>
        <taxon>Ditylenchus</taxon>
    </lineage>
</organism>
<protein>
    <submittedName>
        <fullName evidence="3">Cyclin N-terminal domain-containing protein</fullName>
    </submittedName>
</protein>
<keyword evidence="2" id="KW-1185">Reference proteome</keyword>
<sequence length="174" mass="19643">MKKFDARDVAAACLFLSSKSEECVRKLEHIVKVWSYLKKSGDKMPDAINGNSNLDTSAYDRACKYIVFLEGVLLQTIGFDLQVKLPHPLVILKMQQKLECGNSVMRMAYNHATDILFNTDWCIRYAPKQLADVCEFLACNQKVDAKQVGILKVLACLRGSNILKIFRLTSFNAC</sequence>
<accession>A0A915CRR1</accession>
<dbReference type="AlphaFoldDB" id="A0A915CRR1"/>
<dbReference type="GO" id="GO:0016538">
    <property type="term" value="F:cyclin-dependent protein serine/threonine kinase regulator activity"/>
    <property type="evidence" value="ECO:0007669"/>
    <property type="project" value="InterPro"/>
</dbReference>
<keyword evidence="1" id="KW-0195">Cyclin</keyword>
<evidence type="ECO:0000313" key="3">
    <source>
        <dbReference type="WBParaSite" id="jg11912"/>
    </source>
</evidence>
<dbReference type="InterPro" id="IPR043198">
    <property type="entry name" value="Cyclin/Ssn8"/>
</dbReference>
<dbReference type="Gene3D" id="1.10.472.10">
    <property type="entry name" value="Cyclin-like"/>
    <property type="match status" value="2"/>
</dbReference>
<reference evidence="3" key="1">
    <citation type="submission" date="2022-11" db="UniProtKB">
        <authorList>
            <consortium name="WormBaseParasite"/>
        </authorList>
    </citation>
    <scope>IDENTIFICATION</scope>
</reference>
<dbReference type="WBParaSite" id="jg11912">
    <property type="protein sequence ID" value="jg11912"/>
    <property type="gene ID" value="jg11912"/>
</dbReference>
<dbReference type="Pfam" id="PF21797">
    <property type="entry name" value="CycT2-like_C"/>
    <property type="match status" value="1"/>
</dbReference>
<evidence type="ECO:0000313" key="2">
    <source>
        <dbReference type="Proteomes" id="UP000887574"/>
    </source>
</evidence>
<dbReference type="SUPFAM" id="SSF47954">
    <property type="entry name" value="Cyclin-like"/>
    <property type="match status" value="2"/>
</dbReference>
<dbReference type="PANTHER" id="PTHR10026">
    <property type="entry name" value="CYCLIN"/>
    <property type="match status" value="1"/>
</dbReference>
<name>A0A915CRR1_9BILA</name>
<dbReference type="Proteomes" id="UP000887574">
    <property type="component" value="Unplaced"/>
</dbReference>
<dbReference type="GO" id="GO:0006357">
    <property type="term" value="P:regulation of transcription by RNA polymerase II"/>
    <property type="evidence" value="ECO:0007669"/>
    <property type="project" value="InterPro"/>
</dbReference>
<proteinExistence type="predicted"/>
<evidence type="ECO:0000256" key="1">
    <source>
        <dbReference type="ARBA" id="ARBA00023127"/>
    </source>
</evidence>
<dbReference type="InterPro" id="IPR036915">
    <property type="entry name" value="Cyclin-like_sf"/>
</dbReference>